<protein>
    <recommendedName>
        <fullName evidence="4">Flagellar motor switch protein FliG</fullName>
    </recommendedName>
</protein>
<feature type="domain" description="Flagellar motor switch protein FliG N-terminal" evidence="13">
    <location>
        <begin position="31"/>
        <end position="131"/>
    </location>
</feature>
<dbReference type="GO" id="GO:0003774">
    <property type="term" value="F:cytoskeletal motor activity"/>
    <property type="evidence" value="ECO:0007669"/>
    <property type="project" value="InterPro"/>
</dbReference>
<evidence type="ECO:0000256" key="5">
    <source>
        <dbReference type="ARBA" id="ARBA00022475"/>
    </source>
</evidence>
<evidence type="ECO:0000256" key="6">
    <source>
        <dbReference type="ARBA" id="ARBA00022500"/>
    </source>
</evidence>
<evidence type="ECO:0000256" key="7">
    <source>
        <dbReference type="ARBA" id="ARBA00022779"/>
    </source>
</evidence>
<comment type="function">
    <text evidence="10">FliG is one of three proteins (FliG, FliN, FliM) that forms the rotor-mounted switch complex (C ring), located at the base of the basal body. This complex interacts with the CheY and CheZ chemotaxis proteins, in addition to contacting components of the motor that determine the direction of flagellar rotation.</text>
</comment>
<dbReference type="GO" id="GO:0005886">
    <property type="term" value="C:plasma membrane"/>
    <property type="evidence" value="ECO:0007669"/>
    <property type="project" value="UniProtKB-SubCell"/>
</dbReference>
<dbReference type="Gene3D" id="1.10.220.30">
    <property type="match status" value="3"/>
</dbReference>
<evidence type="ECO:0000256" key="4">
    <source>
        <dbReference type="ARBA" id="ARBA00021870"/>
    </source>
</evidence>
<dbReference type="GO" id="GO:0071973">
    <property type="term" value="P:bacterial-type flagellum-dependent cell motility"/>
    <property type="evidence" value="ECO:0007669"/>
    <property type="project" value="InterPro"/>
</dbReference>
<comment type="subcellular location">
    <subcellularLocation>
        <location evidence="1">Bacterial flagellum basal body</location>
    </subcellularLocation>
    <subcellularLocation>
        <location evidence="2">Cell membrane</location>
        <topology evidence="2">Peripheral membrane protein</topology>
        <orientation evidence="2">Cytoplasmic side</orientation>
    </subcellularLocation>
</comment>
<sequence>MTGAAAVSSPPALVEPWDTLRQKAQAGAAELPPIRKAAIILAAIGPEAAGEFLRTMDEGALTRTAIEISRLDRVPKDMLDAVIAEFLLSIGTDEEVSGGSHTARRLLAEVLDDKTIERIMLDVTGGPTRSAWKRLNECSNTALASFVGAEHPQTAAVILTELRPDKAAAVVERLDPEFAQQTVLRMARVPALEPRVAAMVESVIASDFLSALQRTQGSRRPAELIAGLMNNLRTEAREKFLGYLEDEKPTLHRDVLRTMFTFADIRERVAARDVPLLIKELEEPVLIVALKWGQMQGNPSVDFLLSNLSKRLSERLVEDLAGVPEPTQRDGEGAHQEVVRVIQEMAKVGSIALVEDEVPEE</sequence>
<dbReference type="InterPro" id="IPR023087">
    <property type="entry name" value="Flg_Motor_Flig_C"/>
</dbReference>
<comment type="similarity">
    <text evidence="3">Belongs to the FliG family.</text>
</comment>
<dbReference type="PANTHER" id="PTHR30534">
    <property type="entry name" value="FLAGELLAR MOTOR SWITCH PROTEIN FLIG"/>
    <property type="match status" value="1"/>
</dbReference>
<reference evidence="14 15" key="1">
    <citation type="submission" date="2019-10" db="EMBL/GenBank/DDBJ databases">
        <title>Cognatihalovulum marinum gen. nov. sp. nov., a new member of the family Rhodobacteraceae isolated from deep seawater of the Northwest Indian Ocean.</title>
        <authorList>
            <person name="Ruan C."/>
            <person name="Wang J."/>
            <person name="Zheng X."/>
            <person name="Song L."/>
            <person name="Zhu Y."/>
            <person name="Huang Y."/>
            <person name="Lu Z."/>
            <person name="Du W."/>
            <person name="Huang L."/>
            <person name="Dai X."/>
        </authorList>
    </citation>
    <scope>NUCLEOTIDE SEQUENCE [LARGE SCALE GENOMIC DNA]</scope>
    <source>
        <strain evidence="14 15">2CG4</strain>
    </source>
</reference>
<dbReference type="PRINTS" id="PR00954">
    <property type="entry name" value="FLGMOTORFLIG"/>
</dbReference>
<evidence type="ECO:0000256" key="2">
    <source>
        <dbReference type="ARBA" id="ARBA00004413"/>
    </source>
</evidence>
<keyword evidence="9" id="KW-0975">Bacterial flagellum</keyword>
<gene>
    <name evidence="14" type="ORF">GE300_19555</name>
</gene>
<feature type="domain" description="Flagellar motor switch protein FliG middle" evidence="12">
    <location>
        <begin position="142"/>
        <end position="213"/>
    </location>
</feature>
<dbReference type="SUPFAM" id="SSF48029">
    <property type="entry name" value="FliG"/>
    <property type="match status" value="2"/>
</dbReference>
<keyword evidence="15" id="KW-1185">Reference proteome</keyword>
<keyword evidence="7" id="KW-0283">Flagellar rotation</keyword>
<keyword evidence="6" id="KW-0145">Chemotaxis</keyword>
<name>A0A6L5Z5C5_9RHOB</name>
<evidence type="ECO:0000256" key="10">
    <source>
        <dbReference type="ARBA" id="ARBA00025598"/>
    </source>
</evidence>
<evidence type="ECO:0000259" key="12">
    <source>
        <dbReference type="Pfam" id="PF14841"/>
    </source>
</evidence>
<comment type="caution">
    <text evidence="14">The sequence shown here is derived from an EMBL/GenBank/DDBJ whole genome shotgun (WGS) entry which is preliminary data.</text>
</comment>
<evidence type="ECO:0000313" key="15">
    <source>
        <dbReference type="Proteomes" id="UP000474957"/>
    </source>
</evidence>
<evidence type="ECO:0000256" key="9">
    <source>
        <dbReference type="ARBA" id="ARBA00023143"/>
    </source>
</evidence>
<dbReference type="Pfam" id="PF14841">
    <property type="entry name" value="FliG_M"/>
    <property type="match status" value="1"/>
</dbReference>
<dbReference type="EMBL" id="WIND01000026">
    <property type="protein sequence ID" value="MSU91776.1"/>
    <property type="molecule type" value="Genomic_DNA"/>
</dbReference>
<dbReference type="GO" id="GO:0009425">
    <property type="term" value="C:bacterial-type flagellum basal body"/>
    <property type="evidence" value="ECO:0007669"/>
    <property type="project" value="UniProtKB-SubCell"/>
</dbReference>
<dbReference type="InterPro" id="IPR000090">
    <property type="entry name" value="Flg_Motor_Flig"/>
</dbReference>
<evidence type="ECO:0000259" key="13">
    <source>
        <dbReference type="Pfam" id="PF14842"/>
    </source>
</evidence>
<dbReference type="PANTHER" id="PTHR30534:SF0">
    <property type="entry name" value="FLAGELLAR MOTOR SWITCH PROTEIN FLIG"/>
    <property type="match status" value="1"/>
</dbReference>
<dbReference type="Proteomes" id="UP000474957">
    <property type="component" value="Unassembled WGS sequence"/>
</dbReference>
<dbReference type="InterPro" id="IPR028263">
    <property type="entry name" value="FliG_N"/>
</dbReference>
<accession>A0A6L5Z5C5</accession>
<evidence type="ECO:0000259" key="11">
    <source>
        <dbReference type="Pfam" id="PF01706"/>
    </source>
</evidence>
<proteinExistence type="inferred from homology"/>
<dbReference type="AlphaFoldDB" id="A0A6L5Z5C5"/>
<dbReference type="Pfam" id="PF01706">
    <property type="entry name" value="FliG_C"/>
    <property type="match status" value="1"/>
</dbReference>
<evidence type="ECO:0000256" key="3">
    <source>
        <dbReference type="ARBA" id="ARBA00010299"/>
    </source>
</evidence>
<dbReference type="RefSeq" id="WP_154449206.1">
    <property type="nucleotide sequence ID" value="NZ_WIND01000026.1"/>
</dbReference>
<evidence type="ECO:0000313" key="14">
    <source>
        <dbReference type="EMBL" id="MSU91776.1"/>
    </source>
</evidence>
<evidence type="ECO:0000256" key="8">
    <source>
        <dbReference type="ARBA" id="ARBA00023136"/>
    </source>
</evidence>
<dbReference type="Pfam" id="PF14842">
    <property type="entry name" value="FliG_N"/>
    <property type="match status" value="1"/>
</dbReference>
<keyword evidence="8" id="KW-0472">Membrane</keyword>
<organism evidence="14 15">
    <name type="scientific">Halovulum marinum</name>
    <dbReference type="NCBI Taxonomy" id="2662447"/>
    <lineage>
        <taxon>Bacteria</taxon>
        <taxon>Pseudomonadati</taxon>
        <taxon>Pseudomonadota</taxon>
        <taxon>Alphaproteobacteria</taxon>
        <taxon>Rhodobacterales</taxon>
        <taxon>Paracoccaceae</taxon>
        <taxon>Halovulum</taxon>
    </lineage>
</organism>
<feature type="domain" description="Flagellar motor switch protein FliG C-terminal" evidence="11">
    <location>
        <begin position="244"/>
        <end position="353"/>
    </location>
</feature>
<evidence type="ECO:0000256" key="1">
    <source>
        <dbReference type="ARBA" id="ARBA00004117"/>
    </source>
</evidence>
<dbReference type="InterPro" id="IPR011002">
    <property type="entry name" value="FliG_a-hlx"/>
</dbReference>
<dbReference type="InterPro" id="IPR032779">
    <property type="entry name" value="FliG_M"/>
</dbReference>
<keyword evidence="5" id="KW-1003">Cell membrane</keyword>
<dbReference type="GO" id="GO:0006935">
    <property type="term" value="P:chemotaxis"/>
    <property type="evidence" value="ECO:0007669"/>
    <property type="project" value="UniProtKB-KW"/>
</dbReference>